<reference evidence="1" key="1">
    <citation type="submission" date="2022-07" db="EMBL/GenBank/DDBJ databases">
        <authorList>
            <consortium name="Clinical and Environmental Microbiology Branch: Whole genome sequencing antimicrobial resistance pathogens in the healthcare setting"/>
        </authorList>
    </citation>
    <scope>NUCLEOTIDE SEQUENCE</scope>
    <source>
        <strain evidence="1">Stenotrophomonas_maltophilia_2021CK-00905</strain>
    </source>
</reference>
<accession>A0AAI9CA27</accession>
<protein>
    <submittedName>
        <fullName evidence="1">DUF3606 domain-containing protein</fullName>
    </submittedName>
</protein>
<name>A0AAI9CA27_STEMA</name>
<dbReference type="Proteomes" id="UP001214521">
    <property type="component" value="Unassembled WGS sequence"/>
</dbReference>
<dbReference type="Pfam" id="PF12244">
    <property type="entry name" value="DUF3606"/>
    <property type="match status" value="1"/>
</dbReference>
<proteinExistence type="predicted"/>
<comment type="caution">
    <text evidence="1">The sequence shown here is derived from an EMBL/GenBank/DDBJ whole genome shotgun (WGS) entry which is preliminary data.</text>
</comment>
<dbReference type="RefSeq" id="WP_004149767.1">
    <property type="nucleotide sequence ID" value="NZ_CP040432.1"/>
</dbReference>
<evidence type="ECO:0000313" key="1">
    <source>
        <dbReference type="EMBL" id="EKT4440953.1"/>
    </source>
</evidence>
<dbReference type="EMBL" id="ABLOMU010000012">
    <property type="protein sequence ID" value="EKT4440953.1"/>
    <property type="molecule type" value="Genomic_DNA"/>
</dbReference>
<dbReference type="InterPro" id="IPR022037">
    <property type="entry name" value="DUF3606"/>
</dbReference>
<organism evidence="1 2">
    <name type="scientific">Stenotrophomonas maltophilia</name>
    <name type="common">Pseudomonas maltophilia</name>
    <name type="synonym">Xanthomonas maltophilia</name>
    <dbReference type="NCBI Taxonomy" id="40324"/>
    <lineage>
        <taxon>Bacteria</taxon>
        <taxon>Pseudomonadati</taxon>
        <taxon>Pseudomonadota</taxon>
        <taxon>Gammaproteobacteria</taxon>
        <taxon>Lysobacterales</taxon>
        <taxon>Lysobacteraceae</taxon>
        <taxon>Stenotrophomonas</taxon>
        <taxon>Stenotrophomonas maltophilia group</taxon>
    </lineage>
</organism>
<sequence>MADDLSKRGPPDGIRINVNEAWELRDWSKHFNVTPAKLKEAVAAVGVMTKDVKRHLGK</sequence>
<evidence type="ECO:0000313" key="2">
    <source>
        <dbReference type="Proteomes" id="UP001214521"/>
    </source>
</evidence>
<gene>
    <name evidence="1" type="ORF">QEK83_001600</name>
</gene>
<dbReference type="AlphaFoldDB" id="A0AAI9CA27"/>